<reference evidence="1" key="1">
    <citation type="submission" date="2021-02" db="EMBL/GenBank/DDBJ databases">
        <authorList>
            <consortium name="DOE Joint Genome Institute"/>
            <person name="Ahrendt S."/>
            <person name="Looney B.P."/>
            <person name="Miyauchi S."/>
            <person name="Morin E."/>
            <person name="Drula E."/>
            <person name="Courty P.E."/>
            <person name="Chicoki N."/>
            <person name="Fauchery L."/>
            <person name="Kohler A."/>
            <person name="Kuo A."/>
            <person name="Labutti K."/>
            <person name="Pangilinan J."/>
            <person name="Lipzen A."/>
            <person name="Riley R."/>
            <person name="Andreopoulos W."/>
            <person name="He G."/>
            <person name="Johnson J."/>
            <person name="Barry K.W."/>
            <person name="Grigoriev I.V."/>
            <person name="Nagy L."/>
            <person name="Hibbett D."/>
            <person name="Henrissat B."/>
            <person name="Matheny P.B."/>
            <person name="Labbe J."/>
            <person name="Martin F."/>
        </authorList>
    </citation>
    <scope>NUCLEOTIDE SEQUENCE</scope>
    <source>
        <strain evidence="1">FP105234-sp</strain>
    </source>
</reference>
<reference evidence="1" key="2">
    <citation type="journal article" date="2022" name="New Phytol.">
        <title>Evolutionary transition to the ectomycorrhizal habit in the genomes of a hyperdiverse lineage of mushroom-forming fungi.</title>
        <authorList>
            <person name="Looney B."/>
            <person name="Miyauchi S."/>
            <person name="Morin E."/>
            <person name="Drula E."/>
            <person name="Courty P.E."/>
            <person name="Kohler A."/>
            <person name="Kuo A."/>
            <person name="LaButti K."/>
            <person name="Pangilinan J."/>
            <person name="Lipzen A."/>
            <person name="Riley R."/>
            <person name="Andreopoulos W."/>
            <person name="He G."/>
            <person name="Johnson J."/>
            <person name="Nolan M."/>
            <person name="Tritt A."/>
            <person name="Barry K.W."/>
            <person name="Grigoriev I.V."/>
            <person name="Nagy L.G."/>
            <person name="Hibbett D."/>
            <person name="Henrissat B."/>
            <person name="Matheny P.B."/>
            <person name="Labbe J."/>
            <person name="Martin F.M."/>
        </authorList>
    </citation>
    <scope>NUCLEOTIDE SEQUENCE</scope>
    <source>
        <strain evidence="1">FP105234-sp</strain>
    </source>
</reference>
<organism evidence="1 2">
    <name type="scientific">Auriscalpium vulgare</name>
    <dbReference type="NCBI Taxonomy" id="40419"/>
    <lineage>
        <taxon>Eukaryota</taxon>
        <taxon>Fungi</taxon>
        <taxon>Dikarya</taxon>
        <taxon>Basidiomycota</taxon>
        <taxon>Agaricomycotina</taxon>
        <taxon>Agaricomycetes</taxon>
        <taxon>Russulales</taxon>
        <taxon>Auriscalpiaceae</taxon>
        <taxon>Auriscalpium</taxon>
    </lineage>
</organism>
<proteinExistence type="predicted"/>
<name>A0ACB8RFP3_9AGAM</name>
<gene>
    <name evidence="1" type="ORF">FA95DRAFT_537946</name>
</gene>
<dbReference type="Proteomes" id="UP000814033">
    <property type="component" value="Unassembled WGS sequence"/>
</dbReference>
<sequence>MPYILRRSIIALTSSLLSFHKLPLSRARVTGYVSTSIHYLLAAFQATPPLTYVAVRPRTHAHHEIEKRGTSRFHAQNAPSISATSLRGSVRTIAIAAMYDDSTARAEPCRACLRSVPFAPSSNFRAATREPSCSLAPRSKRGLHGWR</sequence>
<dbReference type="EMBL" id="MU276051">
    <property type="protein sequence ID" value="KAI0042722.1"/>
    <property type="molecule type" value="Genomic_DNA"/>
</dbReference>
<evidence type="ECO:0000313" key="1">
    <source>
        <dbReference type="EMBL" id="KAI0042722.1"/>
    </source>
</evidence>
<evidence type="ECO:0000313" key="2">
    <source>
        <dbReference type="Proteomes" id="UP000814033"/>
    </source>
</evidence>
<comment type="caution">
    <text evidence="1">The sequence shown here is derived from an EMBL/GenBank/DDBJ whole genome shotgun (WGS) entry which is preliminary data.</text>
</comment>
<protein>
    <submittedName>
        <fullName evidence="1">Uncharacterized protein</fullName>
    </submittedName>
</protein>
<keyword evidence="2" id="KW-1185">Reference proteome</keyword>
<accession>A0ACB8RFP3</accession>